<name>A0A8B7YUI4_ACAPL</name>
<feature type="region of interest" description="Disordered" evidence="7">
    <location>
        <begin position="248"/>
        <end position="281"/>
    </location>
</feature>
<keyword evidence="3" id="KW-0805">Transcription regulation</keyword>
<dbReference type="GO" id="GO:0000981">
    <property type="term" value="F:DNA-binding transcription factor activity, RNA polymerase II-specific"/>
    <property type="evidence" value="ECO:0007669"/>
    <property type="project" value="TreeGrafter"/>
</dbReference>
<feature type="domain" description="HTH myb-type" evidence="9">
    <location>
        <begin position="88"/>
        <end position="143"/>
    </location>
</feature>
<sequence>MYSGKSCSSYDSDSSDNGTITDQDYDSSSQSDTCGKKHINRGRWTKDEDETLRRVIETYGSEDWKHVASFFPDRSEMQCYHRWQKALNPDLVKGPWTKEEDDRVVQLVKQYGPKRWSLISKYLAGRTGKQCRERWHNHLNPDIKKSAWTQDEDRIIYNAHKRLGNRWAEIAKQLPGRTDNAIKNHWNSTMKRKVETQNPYTPVKQLPLSNQITCFYQDSISAAESSRPTQNAPRTRGSGQGIVRTLHQTHSTSSATRQQPSVSQWTSPDRRPTNRGAEDSPMFWIVRDEEILSPMRGMPDFTDTSNLLDLDMSVPDFNDFETMLSNQDNESPPFASRGMSLRNTTGYHFDSRAISELSRGSYGSLIPITSPITSKFSTPPTILRKSKPRLRSRRILEGSIPTTPKGTPIKSLPFSPSQFLNLEKPSQSSGSEQVMTSTPVIKSHHATPKIFTTGTPGTRYGCGRMGHFRTPNNAKRSLLESTPRTPTPLKDALEALEKRSGTSRFMPCTPGQLEDISEIIKQDCGSASSLKRVSVRISLCEPPAKRVRKSLTNQMTFDTDLSSSHFADDEQSHSLLSESLLFSPPLHSGAMATGSFNSAFLLPVSPVKTGDGLAGRQSKNSTHETPFKPPPMLDRAWERIACGKSDDQIYMTEQARKILRSCRPRSLKL</sequence>
<dbReference type="GO" id="GO:0005634">
    <property type="term" value="C:nucleus"/>
    <property type="evidence" value="ECO:0007669"/>
    <property type="project" value="UniProtKB-SubCell"/>
</dbReference>
<dbReference type="PROSITE" id="PS51294">
    <property type="entry name" value="HTH_MYB"/>
    <property type="match status" value="3"/>
</dbReference>
<evidence type="ECO:0000256" key="1">
    <source>
        <dbReference type="ARBA" id="ARBA00004123"/>
    </source>
</evidence>
<dbReference type="OrthoDB" id="2143914at2759"/>
<keyword evidence="6" id="KW-0539">Nucleus</keyword>
<feature type="domain" description="Myb-like" evidence="8">
    <location>
        <begin position="140"/>
        <end position="190"/>
    </location>
</feature>
<dbReference type="AlphaFoldDB" id="A0A8B7YUI4"/>
<dbReference type="Pfam" id="PF00249">
    <property type="entry name" value="Myb_DNA-binding"/>
    <property type="match status" value="1"/>
</dbReference>
<dbReference type="Gene3D" id="1.10.10.60">
    <property type="entry name" value="Homeodomain-like"/>
    <property type="match status" value="3"/>
</dbReference>
<dbReference type="Proteomes" id="UP000694845">
    <property type="component" value="Unplaced"/>
</dbReference>
<feature type="domain" description="Myb-like" evidence="8">
    <location>
        <begin position="36"/>
        <end position="87"/>
    </location>
</feature>
<organism evidence="10 11">
    <name type="scientific">Acanthaster planci</name>
    <name type="common">Crown-of-thorns starfish</name>
    <dbReference type="NCBI Taxonomy" id="133434"/>
    <lineage>
        <taxon>Eukaryota</taxon>
        <taxon>Metazoa</taxon>
        <taxon>Echinodermata</taxon>
        <taxon>Eleutherozoa</taxon>
        <taxon>Asterozoa</taxon>
        <taxon>Asteroidea</taxon>
        <taxon>Valvatacea</taxon>
        <taxon>Valvatida</taxon>
        <taxon>Acanthasteridae</taxon>
        <taxon>Acanthaster</taxon>
    </lineage>
</organism>
<dbReference type="GO" id="GO:0000978">
    <property type="term" value="F:RNA polymerase II cis-regulatory region sequence-specific DNA binding"/>
    <property type="evidence" value="ECO:0007669"/>
    <property type="project" value="TreeGrafter"/>
</dbReference>
<feature type="compositionally biased region" description="Polar residues" evidence="7">
    <location>
        <begin position="248"/>
        <end position="267"/>
    </location>
</feature>
<feature type="compositionally biased region" description="Low complexity" evidence="7">
    <location>
        <begin position="1"/>
        <end position="16"/>
    </location>
</feature>
<dbReference type="FunFam" id="1.10.10.60:FF:000010">
    <property type="entry name" value="Transcriptional activator Myb isoform A"/>
    <property type="match status" value="1"/>
</dbReference>
<dbReference type="InterPro" id="IPR050560">
    <property type="entry name" value="MYB_TF"/>
</dbReference>
<feature type="region of interest" description="Disordered" evidence="7">
    <location>
        <begin position="611"/>
        <end position="632"/>
    </location>
</feature>
<keyword evidence="4" id="KW-0238">DNA-binding</keyword>
<evidence type="ECO:0000313" key="11">
    <source>
        <dbReference type="RefSeq" id="XP_022096367.1"/>
    </source>
</evidence>
<evidence type="ECO:0000256" key="5">
    <source>
        <dbReference type="ARBA" id="ARBA00023163"/>
    </source>
</evidence>
<dbReference type="RefSeq" id="XP_022096367.1">
    <property type="nucleotide sequence ID" value="XM_022240675.1"/>
</dbReference>
<feature type="compositionally biased region" description="Basic and acidic residues" evidence="7">
    <location>
        <begin position="268"/>
        <end position="278"/>
    </location>
</feature>
<evidence type="ECO:0000256" key="2">
    <source>
        <dbReference type="ARBA" id="ARBA00022737"/>
    </source>
</evidence>
<evidence type="ECO:0000256" key="7">
    <source>
        <dbReference type="SAM" id="MobiDB-lite"/>
    </source>
</evidence>
<dbReference type="FunFam" id="1.10.10.60:FF:000016">
    <property type="entry name" value="Transcriptional activator Myb isoform A"/>
    <property type="match status" value="1"/>
</dbReference>
<feature type="domain" description="HTH myb-type" evidence="9">
    <location>
        <begin position="36"/>
        <end position="87"/>
    </location>
</feature>
<feature type="region of interest" description="Disordered" evidence="7">
    <location>
        <begin position="1"/>
        <end position="39"/>
    </location>
</feature>
<dbReference type="Pfam" id="PF13921">
    <property type="entry name" value="Myb_DNA-bind_6"/>
    <property type="match status" value="1"/>
</dbReference>
<evidence type="ECO:0000256" key="6">
    <source>
        <dbReference type="ARBA" id="ARBA00023242"/>
    </source>
</evidence>
<dbReference type="Pfam" id="PF09316">
    <property type="entry name" value="Cmyb_C"/>
    <property type="match status" value="1"/>
</dbReference>
<evidence type="ECO:0000313" key="10">
    <source>
        <dbReference type="Proteomes" id="UP000694845"/>
    </source>
</evidence>
<dbReference type="GeneID" id="110982345"/>
<evidence type="ECO:0000259" key="8">
    <source>
        <dbReference type="PROSITE" id="PS50090"/>
    </source>
</evidence>
<evidence type="ECO:0000256" key="3">
    <source>
        <dbReference type="ARBA" id="ARBA00023015"/>
    </source>
</evidence>
<feature type="domain" description="Myb-like" evidence="8">
    <location>
        <begin position="88"/>
        <end position="139"/>
    </location>
</feature>
<dbReference type="SUPFAM" id="SSF46689">
    <property type="entry name" value="Homeodomain-like"/>
    <property type="match status" value="2"/>
</dbReference>
<dbReference type="PANTHER" id="PTHR45614:SF25">
    <property type="entry name" value="MYB PROTEIN"/>
    <property type="match status" value="1"/>
</dbReference>
<dbReference type="CDD" id="cd00167">
    <property type="entry name" value="SANT"/>
    <property type="match status" value="3"/>
</dbReference>
<dbReference type="InterPro" id="IPR015395">
    <property type="entry name" value="C-myb_C"/>
</dbReference>
<feature type="domain" description="HTH myb-type" evidence="9">
    <location>
        <begin position="144"/>
        <end position="194"/>
    </location>
</feature>
<dbReference type="PROSITE" id="PS50090">
    <property type="entry name" value="MYB_LIKE"/>
    <property type="match status" value="3"/>
</dbReference>
<dbReference type="KEGG" id="aplc:110982345"/>
<gene>
    <name evidence="11" type="primary">LOC110982345</name>
</gene>
<dbReference type="InterPro" id="IPR009057">
    <property type="entry name" value="Homeodomain-like_sf"/>
</dbReference>
<evidence type="ECO:0000256" key="4">
    <source>
        <dbReference type="ARBA" id="ARBA00023125"/>
    </source>
</evidence>
<evidence type="ECO:0000259" key="9">
    <source>
        <dbReference type="PROSITE" id="PS51294"/>
    </source>
</evidence>
<dbReference type="PANTHER" id="PTHR45614">
    <property type="entry name" value="MYB PROTEIN-RELATED"/>
    <property type="match status" value="1"/>
</dbReference>
<proteinExistence type="predicted"/>
<dbReference type="InterPro" id="IPR001005">
    <property type="entry name" value="SANT/Myb"/>
</dbReference>
<keyword evidence="2" id="KW-0677">Repeat</keyword>
<protein>
    <submittedName>
        <fullName evidence="11">Myb-related protein B-like isoform X1</fullName>
    </submittedName>
</protein>
<reference evidence="11" key="1">
    <citation type="submission" date="2025-08" db="UniProtKB">
        <authorList>
            <consortium name="RefSeq"/>
        </authorList>
    </citation>
    <scope>IDENTIFICATION</scope>
</reference>
<comment type="subcellular location">
    <subcellularLocation>
        <location evidence="1">Nucleus</location>
    </subcellularLocation>
</comment>
<dbReference type="SMART" id="SM00717">
    <property type="entry name" value="SANT"/>
    <property type="match status" value="3"/>
</dbReference>
<dbReference type="InterPro" id="IPR017930">
    <property type="entry name" value="Myb_dom"/>
</dbReference>
<keyword evidence="5" id="KW-0804">Transcription</keyword>
<keyword evidence="10" id="KW-1185">Reference proteome</keyword>
<accession>A0A8B7YUI4</accession>